<proteinExistence type="predicted"/>
<name>A0AAU9M3X7_9ASTR</name>
<protein>
    <submittedName>
        <fullName evidence="1">Uncharacterized protein</fullName>
    </submittedName>
</protein>
<dbReference type="Proteomes" id="UP001157418">
    <property type="component" value="Unassembled WGS sequence"/>
</dbReference>
<comment type="caution">
    <text evidence="1">The sequence shown here is derived from an EMBL/GenBank/DDBJ whole genome shotgun (WGS) entry which is preliminary data.</text>
</comment>
<sequence>MSPSSPSISPSFNNINNGVEEQQYVNHEPMFVPVLNPSILYVEQIKPASMNKGKRINCLINLTVRLYIEAENLIVGLQRQH</sequence>
<reference evidence="1 2" key="1">
    <citation type="submission" date="2022-01" db="EMBL/GenBank/DDBJ databases">
        <authorList>
            <person name="Xiong W."/>
            <person name="Schranz E."/>
        </authorList>
    </citation>
    <scope>NUCLEOTIDE SEQUENCE [LARGE SCALE GENOMIC DNA]</scope>
</reference>
<gene>
    <name evidence="1" type="ORF">LVIROSA_LOCUS7969</name>
</gene>
<accession>A0AAU9M3X7</accession>
<evidence type="ECO:0000313" key="2">
    <source>
        <dbReference type="Proteomes" id="UP001157418"/>
    </source>
</evidence>
<organism evidence="1 2">
    <name type="scientific">Lactuca virosa</name>
    <dbReference type="NCBI Taxonomy" id="75947"/>
    <lineage>
        <taxon>Eukaryota</taxon>
        <taxon>Viridiplantae</taxon>
        <taxon>Streptophyta</taxon>
        <taxon>Embryophyta</taxon>
        <taxon>Tracheophyta</taxon>
        <taxon>Spermatophyta</taxon>
        <taxon>Magnoliopsida</taxon>
        <taxon>eudicotyledons</taxon>
        <taxon>Gunneridae</taxon>
        <taxon>Pentapetalae</taxon>
        <taxon>asterids</taxon>
        <taxon>campanulids</taxon>
        <taxon>Asterales</taxon>
        <taxon>Asteraceae</taxon>
        <taxon>Cichorioideae</taxon>
        <taxon>Cichorieae</taxon>
        <taxon>Lactucinae</taxon>
        <taxon>Lactuca</taxon>
    </lineage>
</organism>
<dbReference type="EMBL" id="CAKMRJ010001112">
    <property type="protein sequence ID" value="CAH1420512.1"/>
    <property type="molecule type" value="Genomic_DNA"/>
</dbReference>
<evidence type="ECO:0000313" key="1">
    <source>
        <dbReference type="EMBL" id="CAH1420512.1"/>
    </source>
</evidence>
<dbReference type="AlphaFoldDB" id="A0AAU9M3X7"/>
<keyword evidence="2" id="KW-1185">Reference proteome</keyword>